<organism evidence="2 3">
    <name type="scientific">Rhodoferax saidenbachensis</name>
    <dbReference type="NCBI Taxonomy" id="1484693"/>
    <lineage>
        <taxon>Bacteria</taxon>
        <taxon>Pseudomonadati</taxon>
        <taxon>Pseudomonadota</taxon>
        <taxon>Betaproteobacteria</taxon>
        <taxon>Burkholderiales</taxon>
        <taxon>Comamonadaceae</taxon>
        <taxon>Rhodoferax</taxon>
    </lineage>
</organism>
<keyword evidence="3" id="KW-1185">Reference proteome</keyword>
<sequence>MTSVARGTAFEDKVFAAVQRELQSDRLGISPALSRPFKKKGYYSRDRDAEIIVDVSVEVWLPDADRWSILWVCECKDYASSVPVDDIEEFKAKLDQIAGANKKGVVAVSGALQASALKFARANGIGVVRLLPNAQVQNVLYQLPIGATKHVESLNPEEFQRAFVEPDFVGLNRAFYAEQENRVLGSWSALLKSSIGTEPPAP</sequence>
<protein>
    <recommendedName>
        <fullName evidence="1">Restriction endonuclease type IV Mrr domain-containing protein</fullName>
    </recommendedName>
</protein>
<name>A0ABU1ZJH1_9BURK</name>
<evidence type="ECO:0000259" key="1">
    <source>
        <dbReference type="Pfam" id="PF04471"/>
    </source>
</evidence>
<evidence type="ECO:0000313" key="2">
    <source>
        <dbReference type="EMBL" id="MDR7305687.1"/>
    </source>
</evidence>
<dbReference type="Pfam" id="PF04471">
    <property type="entry name" value="Mrr_cat"/>
    <property type="match status" value="1"/>
</dbReference>
<proteinExistence type="predicted"/>
<comment type="caution">
    <text evidence="2">The sequence shown here is derived from an EMBL/GenBank/DDBJ whole genome shotgun (WGS) entry which is preliminary data.</text>
</comment>
<gene>
    <name evidence="2" type="ORF">J2X15_000965</name>
</gene>
<reference evidence="2 3" key="1">
    <citation type="submission" date="2023-07" db="EMBL/GenBank/DDBJ databases">
        <title>Sorghum-associated microbial communities from plants grown in Nebraska, USA.</title>
        <authorList>
            <person name="Schachtman D."/>
        </authorList>
    </citation>
    <scope>NUCLEOTIDE SEQUENCE [LARGE SCALE GENOMIC DNA]</scope>
    <source>
        <strain evidence="2 3">BE308</strain>
    </source>
</reference>
<dbReference type="InterPro" id="IPR007560">
    <property type="entry name" value="Restrct_endonuc_IV_Mrr"/>
</dbReference>
<dbReference type="RefSeq" id="WP_310339928.1">
    <property type="nucleotide sequence ID" value="NZ_JAVDXO010000002.1"/>
</dbReference>
<evidence type="ECO:0000313" key="3">
    <source>
        <dbReference type="Proteomes" id="UP001268089"/>
    </source>
</evidence>
<dbReference type="Proteomes" id="UP001268089">
    <property type="component" value="Unassembled WGS sequence"/>
</dbReference>
<feature type="domain" description="Restriction endonuclease type IV Mrr" evidence="1">
    <location>
        <begin position="57"/>
        <end position="131"/>
    </location>
</feature>
<accession>A0ABU1ZJH1</accession>
<dbReference type="EMBL" id="JAVDXO010000002">
    <property type="protein sequence ID" value="MDR7305687.1"/>
    <property type="molecule type" value="Genomic_DNA"/>
</dbReference>